<dbReference type="InterPro" id="IPR029063">
    <property type="entry name" value="SAM-dependent_MTases_sf"/>
</dbReference>
<dbReference type="GO" id="GO:0032259">
    <property type="term" value="P:methylation"/>
    <property type="evidence" value="ECO:0007669"/>
    <property type="project" value="UniProtKB-KW"/>
</dbReference>
<accession>A0ABN8DR48</accession>
<dbReference type="EMBL" id="CAKLCM010000003">
    <property type="protein sequence ID" value="CAH0530241.1"/>
    <property type="molecule type" value="Genomic_DNA"/>
</dbReference>
<protein>
    <submittedName>
        <fullName evidence="2">Ubiquinone biosynthesis O-methyltransferase, mitochondrial</fullName>
        <ecNumber evidence="2">2.1.1.222</ecNumber>
    </submittedName>
</protein>
<evidence type="ECO:0000256" key="1">
    <source>
        <dbReference type="ARBA" id="ARBA00022679"/>
    </source>
</evidence>
<dbReference type="EC" id="2.1.1.222" evidence="2"/>
<evidence type="ECO:0000313" key="3">
    <source>
        <dbReference type="Proteomes" id="UP000838160"/>
    </source>
</evidence>
<reference evidence="2" key="1">
    <citation type="submission" date="2021-12" db="EMBL/GenBank/DDBJ databases">
        <authorList>
            <person name="Rodrigo-Torres L."/>
            <person name="Arahal R. D."/>
            <person name="Lucena T."/>
        </authorList>
    </citation>
    <scope>NUCLEOTIDE SEQUENCE</scope>
    <source>
        <strain evidence="2">CECT 8226</strain>
    </source>
</reference>
<dbReference type="Pfam" id="PF13489">
    <property type="entry name" value="Methyltransf_23"/>
    <property type="match status" value="1"/>
</dbReference>
<evidence type="ECO:0000313" key="2">
    <source>
        <dbReference type="EMBL" id="CAH0530241.1"/>
    </source>
</evidence>
<keyword evidence="1 2" id="KW-0808">Transferase</keyword>
<name>A0ABN8DR48_9VIBR</name>
<comment type="caution">
    <text evidence="2">The sequence shown here is derived from an EMBL/GenBank/DDBJ whole genome shotgun (WGS) entry which is preliminary data.</text>
</comment>
<gene>
    <name evidence="2" type="primary">COQ3_2</name>
    <name evidence="2" type="ORF">VHP8226_03917</name>
</gene>
<organism evidence="2 3">
    <name type="scientific">Vibrio hippocampi</name>
    <dbReference type="NCBI Taxonomy" id="654686"/>
    <lineage>
        <taxon>Bacteria</taxon>
        <taxon>Pseudomonadati</taxon>
        <taxon>Pseudomonadota</taxon>
        <taxon>Gammaproteobacteria</taxon>
        <taxon>Vibrionales</taxon>
        <taxon>Vibrionaceae</taxon>
        <taxon>Vibrio</taxon>
    </lineage>
</organism>
<dbReference type="PANTHER" id="PTHR43861">
    <property type="entry name" value="TRANS-ACONITATE 2-METHYLTRANSFERASE-RELATED"/>
    <property type="match status" value="1"/>
</dbReference>
<dbReference type="PANTHER" id="PTHR43861:SF3">
    <property type="entry name" value="PUTATIVE (AFU_ORTHOLOGUE AFUA_2G14390)-RELATED"/>
    <property type="match status" value="1"/>
</dbReference>
<sequence>MGYRMSNQWDECAATWEGNSATADFARACFRHLQQTTKLSGKIVLDFGCGTGLLSQHMASKVKQVVALDSSEAMIEELEKKGLDNVEPVVDSLTRGLIAQHPAFRPQFDIVVASSVCGFVPNLQETVNLIYTLLDEYGVFVHWDWLAQEGDETGLTLEQSQLTLEKAGFSEVVVTTPFSIKTEFGEQAVLMGVARK</sequence>
<keyword evidence="3" id="KW-1185">Reference proteome</keyword>
<dbReference type="GO" id="GO:0102208">
    <property type="term" value="F:2-polyprenyl-6-hydroxyphenol methylase activity"/>
    <property type="evidence" value="ECO:0007669"/>
    <property type="project" value="UniProtKB-EC"/>
</dbReference>
<keyword evidence="2" id="KW-0830">Ubiquinone</keyword>
<dbReference type="CDD" id="cd02440">
    <property type="entry name" value="AdoMet_MTases"/>
    <property type="match status" value="1"/>
</dbReference>
<dbReference type="Gene3D" id="3.40.50.150">
    <property type="entry name" value="Vaccinia Virus protein VP39"/>
    <property type="match status" value="1"/>
</dbReference>
<keyword evidence="2" id="KW-0489">Methyltransferase</keyword>
<proteinExistence type="predicted"/>
<dbReference type="SUPFAM" id="SSF53335">
    <property type="entry name" value="S-adenosyl-L-methionine-dependent methyltransferases"/>
    <property type="match status" value="1"/>
</dbReference>
<dbReference type="Proteomes" id="UP000838160">
    <property type="component" value="Unassembled WGS sequence"/>
</dbReference>